<feature type="transmembrane region" description="Helical" evidence="1">
    <location>
        <begin position="97"/>
        <end position="122"/>
    </location>
</feature>
<evidence type="ECO:0000313" key="3">
    <source>
        <dbReference type="EMBL" id="ENV20228.1"/>
    </source>
</evidence>
<feature type="domain" description="DUF6708" evidence="2">
    <location>
        <begin position="112"/>
        <end position="303"/>
    </location>
</feature>
<dbReference type="RefSeq" id="WP_004825051.1">
    <property type="nucleotide sequence ID" value="NZ_KB849460.1"/>
</dbReference>
<gene>
    <name evidence="3" type="ORF">F963_03801</name>
</gene>
<organism evidence="3 4">
    <name type="scientific">Acinetobacter bereziniae NIPH 3</name>
    <dbReference type="NCBI Taxonomy" id="1217651"/>
    <lineage>
        <taxon>Bacteria</taxon>
        <taxon>Pseudomonadati</taxon>
        <taxon>Pseudomonadota</taxon>
        <taxon>Gammaproteobacteria</taxon>
        <taxon>Moraxellales</taxon>
        <taxon>Moraxellaceae</taxon>
        <taxon>Acinetobacter</taxon>
    </lineage>
</organism>
<dbReference type="HOGENOM" id="CLU_840982_0_0_6"/>
<evidence type="ECO:0000313" key="4">
    <source>
        <dbReference type="Proteomes" id="UP000013270"/>
    </source>
</evidence>
<feature type="transmembrane region" description="Helical" evidence="1">
    <location>
        <begin position="68"/>
        <end position="91"/>
    </location>
</feature>
<dbReference type="InterPro" id="IPR046554">
    <property type="entry name" value="DUF6708"/>
</dbReference>
<proteinExistence type="predicted"/>
<name>N8YKY6_ACIBZ</name>
<keyword evidence="1" id="KW-0812">Transmembrane</keyword>
<evidence type="ECO:0000256" key="1">
    <source>
        <dbReference type="SAM" id="Phobius"/>
    </source>
</evidence>
<dbReference type="AlphaFoldDB" id="N8YKY6"/>
<sequence>MNIKEKNYYFGYDEFKKNIPIDIADIENVLTLQDRHDLNHNWSFLRMNHDYIELIDQYYARLGKGFSVFFVMLLPFLVVLFFLIFILLNPFQEESVFLYWTVVGANFSLLVIIIVFCFYPIYKYDKGKPICRPIIFNRNTQKVYFYINEHEYLEKHWLDVTYALGTSQGLGGMPIYELRAHIIEDGILKDTFLIGFPKIGNGASLGLWSFICHYMQHGMQELKPHPHPMYGTIDPLKQLTFCQRMLGSKESIQDTWRSFRCVYFNNPLPSYFAFPFDLCNLIARRIFLTIKPLPVWHSDVVKANEMDKIREEEITYRDNYEFKEFEIKDK</sequence>
<evidence type="ECO:0000259" key="2">
    <source>
        <dbReference type="Pfam" id="PF20455"/>
    </source>
</evidence>
<dbReference type="EMBL" id="APPK01000052">
    <property type="protein sequence ID" value="ENV20228.1"/>
    <property type="molecule type" value="Genomic_DNA"/>
</dbReference>
<dbReference type="Pfam" id="PF20455">
    <property type="entry name" value="DUF6708"/>
    <property type="match status" value="1"/>
</dbReference>
<dbReference type="Proteomes" id="UP000013270">
    <property type="component" value="Unassembled WGS sequence"/>
</dbReference>
<keyword evidence="1" id="KW-1133">Transmembrane helix</keyword>
<protein>
    <recommendedName>
        <fullName evidence="2">DUF6708 domain-containing protein</fullName>
    </recommendedName>
</protein>
<reference evidence="3 4" key="1">
    <citation type="submission" date="2013-02" db="EMBL/GenBank/DDBJ databases">
        <title>The Genome Sequence of Acinetobacter bereziniae NIPH 3.</title>
        <authorList>
            <consortium name="The Broad Institute Genome Sequencing Platform"/>
            <consortium name="The Broad Institute Genome Sequencing Center for Infectious Disease"/>
            <person name="Cerqueira G."/>
            <person name="Feldgarden M."/>
            <person name="Courvalin P."/>
            <person name="Perichon B."/>
            <person name="Grillot-Courvalin C."/>
            <person name="Clermont D."/>
            <person name="Rocha E."/>
            <person name="Yoon E.-J."/>
            <person name="Nemec A."/>
            <person name="Walker B."/>
            <person name="Young S.K."/>
            <person name="Zeng Q."/>
            <person name="Gargeya S."/>
            <person name="Fitzgerald M."/>
            <person name="Haas B."/>
            <person name="Abouelleil A."/>
            <person name="Alvarado L."/>
            <person name="Arachchi H.M."/>
            <person name="Berlin A.M."/>
            <person name="Chapman S.B."/>
            <person name="Dewar J."/>
            <person name="Goldberg J."/>
            <person name="Griggs A."/>
            <person name="Gujja S."/>
            <person name="Hansen M."/>
            <person name="Howarth C."/>
            <person name="Imamovic A."/>
            <person name="Larimer J."/>
            <person name="McCowan C."/>
            <person name="Murphy C."/>
            <person name="Neiman D."/>
            <person name="Pearson M."/>
            <person name="Priest M."/>
            <person name="Roberts A."/>
            <person name="Saif S."/>
            <person name="Shea T."/>
            <person name="Sisk P."/>
            <person name="Sykes S."/>
            <person name="Wortman J."/>
            <person name="Nusbaum C."/>
            <person name="Birren B."/>
        </authorList>
    </citation>
    <scope>NUCLEOTIDE SEQUENCE [LARGE SCALE GENOMIC DNA]</scope>
    <source>
        <strain evidence="3 4">NIPH 3</strain>
    </source>
</reference>
<keyword evidence="1" id="KW-0472">Membrane</keyword>
<dbReference type="PATRIC" id="fig|1217651.3.peg.3744"/>
<accession>N8YKY6</accession>
<comment type="caution">
    <text evidence="3">The sequence shown here is derived from an EMBL/GenBank/DDBJ whole genome shotgun (WGS) entry which is preliminary data.</text>
</comment>